<comment type="subcellular location">
    <subcellularLocation>
        <location evidence="1">Cell membrane</location>
        <topology evidence="1">Multi-pass membrane protein</topology>
    </subcellularLocation>
</comment>
<feature type="transmembrane region" description="Helical" evidence="6">
    <location>
        <begin position="144"/>
        <end position="162"/>
    </location>
</feature>
<feature type="transmembrane region" description="Helical" evidence="6">
    <location>
        <begin position="37"/>
        <end position="59"/>
    </location>
</feature>
<accession>A0A2T6BNH2</accession>
<reference evidence="7 8" key="1">
    <citation type="submission" date="2018-04" db="EMBL/GenBank/DDBJ databases">
        <title>Genomic Encyclopedia of Archaeal and Bacterial Type Strains, Phase II (KMG-II): from individual species to whole genera.</title>
        <authorList>
            <person name="Goeker M."/>
        </authorList>
    </citation>
    <scope>NUCLEOTIDE SEQUENCE [LARGE SCALE GENOMIC DNA]</scope>
    <source>
        <strain evidence="7 8">DSM 100977</strain>
    </source>
</reference>
<keyword evidence="8" id="KW-1185">Reference proteome</keyword>
<evidence type="ECO:0000256" key="3">
    <source>
        <dbReference type="ARBA" id="ARBA00022692"/>
    </source>
</evidence>
<dbReference type="PANTHER" id="PTHR30086:SF20">
    <property type="entry name" value="ARGININE EXPORTER PROTEIN ARGO-RELATED"/>
    <property type="match status" value="1"/>
</dbReference>
<evidence type="ECO:0000256" key="1">
    <source>
        <dbReference type="ARBA" id="ARBA00004651"/>
    </source>
</evidence>
<gene>
    <name evidence="7" type="ORF">C8N43_2207</name>
</gene>
<dbReference type="InterPro" id="IPR001123">
    <property type="entry name" value="LeuE-type"/>
</dbReference>
<keyword evidence="2" id="KW-1003">Cell membrane</keyword>
<evidence type="ECO:0000256" key="2">
    <source>
        <dbReference type="ARBA" id="ARBA00022475"/>
    </source>
</evidence>
<comment type="caution">
    <text evidence="7">The sequence shown here is derived from an EMBL/GenBank/DDBJ whole genome shotgun (WGS) entry which is preliminary data.</text>
</comment>
<dbReference type="GO" id="GO:0015171">
    <property type="term" value="F:amino acid transmembrane transporter activity"/>
    <property type="evidence" value="ECO:0007669"/>
    <property type="project" value="TreeGrafter"/>
</dbReference>
<keyword evidence="5 6" id="KW-0472">Membrane</keyword>
<dbReference type="AlphaFoldDB" id="A0A2T6BNH2"/>
<evidence type="ECO:0000313" key="8">
    <source>
        <dbReference type="Proteomes" id="UP000243978"/>
    </source>
</evidence>
<dbReference type="GO" id="GO:0005886">
    <property type="term" value="C:plasma membrane"/>
    <property type="evidence" value="ECO:0007669"/>
    <property type="project" value="UniProtKB-SubCell"/>
</dbReference>
<evidence type="ECO:0000256" key="5">
    <source>
        <dbReference type="ARBA" id="ARBA00023136"/>
    </source>
</evidence>
<name>A0A2T6BNH2_9RHOB</name>
<feature type="transmembrane region" description="Helical" evidence="6">
    <location>
        <begin position="108"/>
        <end position="132"/>
    </location>
</feature>
<sequence length="205" mass="21258">MDPALFAAFLAATLVIIATPGPSCALASAQAIKHGPRAMLVCVAGDALGTLVHILVAVASMQALMSVAAQVLPALQIAGGLYIIYLGYKALTSRPGAQAVRASHRSVFLSGFFACVTNPKAIVFFAALFPGFINPELSIATQSLIYGAIFIALDAASIVFYAMLAYTTLTRGVGARLSVDKISGMGLIGVGALLVYKGWRELPAR</sequence>
<dbReference type="Proteomes" id="UP000243978">
    <property type="component" value="Unassembled WGS sequence"/>
</dbReference>
<dbReference type="Pfam" id="PF01810">
    <property type="entry name" value="LysE"/>
    <property type="match status" value="1"/>
</dbReference>
<feature type="transmembrane region" description="Helical" evidence="6">
    <location>
        <begin position="71"/>
        <end position="88"/>
    </location>
</feature>
<evidence type="ECO:0000256" key="4">
    <source>
        <dbReference type="ARBA" id="ARBA00022989"/>
    </source>
</evidence>
<dbReference type="OrthoDB" id="9804822at2"/>
<organism evidence="7 8">
    <name type="scientific">Litoreibacter ponti</name>
    <dbReference type="NCBI Taxonomy" id="1510457"/>
    <lineage>
        <taxon>Bacteria</taxon>
        <taxon>Pseudomonadati</taxon>
        <taxon>Pseudomonadota</taxon>
        <taxon>Alphaproteobacteria</taxon>
        <taxon>Rhodobacterales</taxon>
        <taxon>Roseobacteraceae</taxon>
        <taxon>Litoreibacter</taxon>
    </lineage>
</organism>
<dbReference type="PANTHER" id="PTHR30086">
    <property type="entry name" value="ARGININE EXPORTER PROTEIN ARGO"/>
    <property type="match status" value="1"/>
</dbReference>
<dbReference type="EMBL" id="QBKS01000001">
    <property type="protein sequence ID" value="PTX57537.1"/>
    <property type="molecule type" value="Genomic_DNA"/>
</dbReference>
<evidence type="ECO:0000313" key="7">
    <source>
        <dbReference type="EMBL" id="PTX57537.1"/>
    </source>
</evidence>
<evidence type="ECO:0000256" key="6">
    <source>
        <dbReference type="SAM" id="Phobius"/>
    </source>
</evidence>
<dbReference type="RefSeq" id="WP_107845626.1">
    <property type="nucleotide sequence ID" value="NZ_QBKS01000001.1"/>
</dbReference>
<keyword evidence="3 6" id="KW-0812">Transmembrane</keyword>
<proteinExistence type="predicted"/>
<protein>
    <submittedName>
        <fullName evidence="7">Threonine/homoserine/homoserine lactone efflux protein</fullName>
    </submittedName>
</protein>
<keyword evidence="4 6" id="KW-1133">Transmembrane helix</keyword>